<dbReference type="InterPro" id="IPR020846">
    <property type="entry name" value="MFS_dom"/>
</dbReference>
<dbReference type="GO" id="GO:0016020">
    <property type="term" value="C:membrane"/>
    <property type="evidence" value="ECO:0007669"/>
    <property type="project" value="UniProtKB-SubCell"/>
</dbReference>
<feature type="transmembrane region" description="Helical" evidence="7">
    <location>
        <begin position="409"/>
        <end position="432"/>
    </location>
</feature>
<evidence type="ECO:0000256" key="5">
    <source>
        <dbReference type="ARBA" id="ARBA00023136"/>
    </source>
</evidence>
<dbReference type="InterPro" id="IPR036259">
    <property type="entry name" value="MFS_trans_sf"/>
</dbReference>
<accession>A0AB74CIN8</accession>
<evidence type="ECO:0000256" key="1">
    <source>
        <dbReference type="ARBA" id="ARBA00004141"/>
    </source>
</evidence>
<evidence type="ECO:0000256" key="2">
    <source>
        <dbReference type="ARBA" id="ARBA00022448"/>
    </source>
</evidence>
<feature type="transmembrane region" description="Helical" evidence="7">
    <location>
        <begin position="181"/>
        <end position="203"/>
    </location>
</feature>
<evidence type="ECO:0000313" key="10">
    <source>
        <dbReference type="Proteomes" id="UP000275480"/>
    </source>
</evidence>
<keyword evidence="5 7" id="KW-0472">Membrane</keyword>
<evidence type="ECO:0000313" key="9">
    <source>
        <dbReference type="EMBL" id="RMZ46001.1"/>
    </source>
</evidence>
<feature type="region of interest" description="Disordered" evidence="6">
    <location>
        <begin position="213"/>
        <end position="244"/>
    </location>
</feature>
<protein>
    <recommendedName>
        <fullName evidence="8">Major facilitator superfamily (MFS) profile domain-containing protein</fullName>
    </recommendedName>
</protein>
<dbReference type="EMBL" id="QQZZ01000038">
    <property type="protein sequence ID" value="RMZ46001.1"/>
    <property type="molecule type" value="Genomic_DNA"/>
</dbReference>
<sequence length="475" mass="51089">MFRTHVEEQHKAPWGHAWRSSNTFITCTMSLAMFTDELLFAFMIPLLPTVLEHRIGLPPSLTQRYTSIFLAEGAFVSVVSSPFIGAIADAVSSKKTLLLILLVLALVSTACLSLASQLVWLFIGRFFQCITSNALWIVGMSTMAENLGSEHMGKISGLTTTLTATGTTTGPVLAGLLFELGGYWCAWTGAAAFLLLDIIMRLIMIEKRVKPHQGNEDENEDGEQDPLLQNQPPRLEEDGEGSGSEVRGWRFHVRLFRVPRFSAGVFCAFVYAVLVGCFESTLAVHVRAVFGWGALHVGVLLALIQGPGMLLAAPVGWMKDRIGSRAPTAVGLFGLLPFVVLLGVPGSGLFPGMGVQGWEKSLYVGCMASIGCLLSLLNGVGSMQATETIDLLEAHQPGIFGPKGGYSRAIAVTSMTWMTGLLAGPLLAEFVVGNFGYFELQCCLGVLSFTAGLIALVFLGSPVSKSTEQQDVLYQ</sequence>
<dbReference type="InterPro" id="IPR011701">
    <property type="entry name" value="MFS"/>
</dbReference>
<dbReference type="PANTHER" id="PTHR23506">
    <property type="entry name" value="GH10249P"/>
    <property type="match status" value="1"/>
</dbReference>
<feature type="transmembrane region" description="Helical" evidence="7">
    <location>
        <begin position="21"/>
        <end position="47"/>
    </location>
</feature>
<dbReference type="PANTHER" id="PTHR23506:SF35">
    <property type="entry name" value="MAJOR FACILITATOR SUPERFAMILY (MFS) PROFILE DOMAIN-CONTAINING PROTEIN-RELATED"/>
    <property type="match status" value="1"/>
</dbReference>
<keyword evidence="4 7" id="KW-1133">Transmembrane helix</keyword>
<evidence type="ECO:0000259" key="8">
    <source>
        <dbReference type="PROSITE" id="PS50850"/>
    </source>
</evidence>
<evidence type="ECO:0000256" key="7">
    <source>
        <dbReference type="SAM" id="Phobius"/>
    </source>
</evidence>
<feature type="transmembrane region" description="Helical" evidence="7">
    <location>
        <begin position="290"/>
        <end position="317"/>
    </location>
</feature>
<name>A0AB74CIN8_ASPFL</name>
<evidence type="ECO:0000256" key="6">
    <source>
        <dbReference type="SAM" id="MobiDB-lite"/>
    </source>
</evidence>
<feature type="transmembrane region" description="Helical" evidence="7">
    <location>
        <begin position="98"/>
        <end position="123"/>
    </location>
</feature>
<keyword evidence="3 7" id="KW-0812">Transmembrane</keyword>
<keyword evidence="2" id="KW-0813">Transport</keyword>
<dbReference type="Gene3D" id="1.20.1250.20">
    <property type="entry name" value="MFS general substrate transporter like domains"/>
    <property type="match status" value="2"/>
</dbReference>
<feature type="transmembrane region" description="Helical" evidence="7">
    <location>
        <begin position="67"/>
        <end position="91"/>
    </location>
</feature>
<comment type="caution">
    <text evidence="9">The sequence shown here is derived from an EMBL/GenBank/DDBJ whole genome shotgun (WGS) entry which is preliminary data.</text>
</comment>
<dbReference type="InterPro" id="IPR050930">
    <property type="entry name" value="MFS_Vesicular_Transporter"/>
</dbReference>
<evidence type="ECO:0000256" key="4">
    <source>
        <dbReference type="ARBA" id="ARBA00022989"/>
    </source>
</evidence>
<feature type="transmembrane region" description="Helical" evidence="7">
    <location>
        <begin position="261"/>
        <end position="284"/>
    </location>
</feature>
<dbReference type="AlphaFoldDB" id="A0AB74CIN8"/>
<feature type="domain" description="Major facilitator superfamily (MFS) profile" evidence="8">
    <location>
        <begin position="25"/>
        <end position="469"/>
    </location>
</feature>
<dbReference type="PROSITE" id="PS50850">
    <property type="entry name" value="MFS"/>
    <property type="match status" value="1"/>
</dbReference>
<feature type="transmembrane region" description="Helical" evidence="7">
    <location>
        <begin position="329"/>
        <end position="350"/>
    </location>
</feature>
<comment type="subcellular location">
    <subcellularLocation>
        <location evidence="1">Membrane</location>
        <topology evidence="1">Multi-pass membrane protein</topology>
    </subcellularLocation>
</comment>
<feature type="transmembrane region" description="Helical" evidence="7">
    <location>
        <begin position="362"/>
        <end position="380"/>
    </location>
</feature>
<reference evidence="9 10" key="1">
    <citation type="submission" date="2018-07" db="EMBL/GenBank/DDBJ databases">
        <title>Identification of spontaneous genetic mutation associated with occurrence of a yellow conidial color mutant of Aspergillus flavus.</title>
        <authorList>
            <person name="Chang P.-K."/>
            <person name="Mack B.M."/>
            <person name="Scharfenstein L."/>
            <person name="Gilbert M.K."/>
        </authorList>
    </citation>
    <scope>NUCLEOTIDE SEQUENCE [LARGE SCALE GENOMIC DNA]</scope>
    <source>
        <strain evidence="9 10">CA14</strain>
    </source>
</reference>
<organism evidence="9 10">
    <name type="scientific">Aspergillus flavus</name>
    <dbReference type="NCBI Taxonomy" id="5059"/>
    <lineage>
        <taxon>Eukaryota</taxon>
        <taxon>Fungi</taxon>
        <taxon>Dikarya</taxon>
        <taxon>Ascomycota</taxon>
        <taxon>Pezizomycotina</taxon>
        <taxon>Eurotiomycetes</taxon>
        <taxon>Eurotiomycetidae</taxon>
        <taxon>Eurotiales</taxon>
        <taxon>Aspergillaceae</taxon>
        <taxon>Aspergillus</taxon>
        <taxon>Aspergillus subgen. Circumdati</taxon>
    </lineage>
</organism>
<feature type="transmembrane region" description="Helical" evidence="7">
    <location>
        <begin position="438"/>
        <end position="459"/>
    </location>
</feature>
<dbReference type="SUPFAM" id="SSF103473">
    <property type="entry name" value="MFS general substrate transporter"/>
    <property type="match status" value="1"/>
</dbReference>
<proteinExistence type="predicted"/>
<evidence type="ECO:0000256" key="3">
    <source>
        <dbReference type="ARBA" id="ARBA00022692"/>
    </source>
</evidence>
<gene>
    <name evidence="9" type="ORF">CA14_005466</name>
</gene>
<dbReference type="GO" id="GO:0022857">
    <property type="term" value="F:transmembrane transporter activity"/>
    <property type="evidence" value="ECO:0007669"/>
    <property type="project" value="InterPro"/>
</dbReference>
<dbReference type="Proteomes" id="UP000275480">
    <property type="component" value="Unassembled WGS sequence"/>
</dbReference>
<dbReference type="Pfam" id="PF07690">
    <property type="entry name" value="MFS_1"/>
    <property type="match status" value="1"/>
</dbReference>